<comment type="caution">
    <text evidence="3">The sequence shown here is derived from an EMBL/GenBank/DDBJ whole genome shotgun (WGS) entry which is preliminary data.</text>
</comment>
<reference evidence="3 4" key="1">
    <citation type="submission" date="2018-08" db="EMBL/GenBank/DDBJ databases">
        <title>Fibrisoma montanum sp. nov., isolated from Danxia mountain soil.</title>
        <authorList>
            <person name="Huang Y."/>
        </authorList>
    </citation>
    <scope>NUCLEOTIDE SEQUENCE [LARGE SCALE GENOMIC DNA]</scope>
    <source>
        <strain evidence="3 4">HYT19</strain>
    </source>
</reference>
<keyword evidence="4" id="KW-1185">Reference proteome</keyword>
<dbReference type="RefSeq" id="WP_119669028.1">
    <property type="nucleotide sequence ID" value="NZ_QXED01000005.1"/>
</dbReference>
<evidence type="ECO:0000256" key="2">
    <source>
        <dbReference type="ARBA" id="ARBA00022679"/>
    </source>
</evidence>
<organism evidence="3 4">
    <name type="scientific">Fibrisoma montanum</name>
    <dbReference type="NCBI Taxonomy" id="2305895"/>
    <lineage>
        <taxon>Bacteria</taxon>
        <taxon>Pseudomonadati</taxon>
        <taxon>Bacteroidota</taxon>
        <taxon>Cytophagia</taxon>
        <taxon>Cytophagales</taxon>
        <taxon>Spirosomataceae</taxon>
        <taxon>Fibrisoma</taxon>
    </lineage>
</organism>
<dbReference type="GO" id="GO:0008713">
    <property type="term" value="F:ADP-heptose-lipopolysaccharide heptosyltransferase activity"/>
    <property type="evidence" value="ECO:0007669"/>
    <property type="project" value="TreeGrafter"/>
</dbReference>
<dbReference type="PANTHER" id="PTHR30160:SF1">
    <property type="entry name" value="LIPOPOLYSACCHARIDE 1,2-N-ACETYLGLUCOSAMINETRANSFERASE-RELATED"/>
    <property type="match status" value="1"/>
</dbReference>
<dbReference type="GO" id="GO:0005829">
    <property type="term" value="C:cytosol"/>
    <property type="evidence" value="ECO:0007669"/>
    <property type="project" value="TreeGrafter"/>
</dbReference>
<dbReference type="AlphaFoldDB" id="A0A418M651"/>
<dbReference type="Proteomes" id="UP000283523">
    <property type="component" value="Unassembled WGS sequence"/>
</dbReference>
<proteinExistence type="predicted"/>
<name>A0A418M651_9BACT</name>
<dbReference type="InterPro" id="IPR051199">
    <property type="entry name" value="LPS_LOS_Heptosyltrfase"/>
</dbReference>
<gene>
    <name evidence="3" type="ORF">DYU11_17595</name>
</gene>
<evidence type="ECO:0000313" key="4">
    <source>
        <dbReference type="Proteomes" id="UP000283523"/>
    </source>
</evidence>
<dbReference type="CDD" id="cd03789">
    <property type="entry name" value="GT9_LPS_heptosyltransferase"/>
    <property type="match status" value="1"/>
</dbReference>
<protein>
    <submittedName>
        <fullName evidence="3">Glycosyl transferase</fullName>
    </submittedName>
</protein>
<keyword evidence="2 3" id="KW-0808">Transferase</keyword>
<sequence>MPSWARTKEIWLHRHSKYGHLIDRHWWATLDLLRLRQLKLTLGKRPLVAIILSEQMGDIIACEPVAREVRRRHPDGHILWFVRRPYIELVAHHPDLDGYLIELCPGHREQLIYSGVFDHIYNLHLSHRKCKYCPDDPVNPNAERIGMHFDNYYDRGDLLYAFSQVAGLPPMTDDPKMYIPESVRERVDALPVPMAPDGSGPIVIHCQSSYAPRDWPASHWHELVTWLLETHPYPVVEVGINPVVTLEHPRFRSFCGQLSLLETAEVIQRAHLFIGIDSGPAHMANAVGTQGVILLGRLFNFVNYLPYSGRYKRGEGVSILNNFDHPCAELPYSWVQRAVQQRLGQPKLV</sequence>
<evidence type="ECO:0000256" key="1">
    <source>
        <dbReference type="ARBA" id="ARBA00022676"/>
    </source>
</evidence>
<dbReference type="Pfam" id="PF01075">
    <property type="entry name" value="Glyco_transf_9"/>
    <property type="match status" value="1"/>
</dbReference>
<evidence type="ECO:0000313" key="3">
    <source>
        <dbReference type="EMBL" id="RIV21235.1"/>
    </source>
</evidence>
<dbReference type="InterPro" id="IPR002201">
    <property type="entry name" value="Glyco_trans_9"/>
</dbReference>
<dbReference type="SUPFAM" id="SSF53756">
    <property type="entry name" value="UDP-Glycosyltransferase/glycogen phosphorylase"/>
    <property type="match status" value="1"/>
</dbReference>
<dbReference type="EMBL" id="QXED01000005">
    <property type="protein sequence ID" value="RIV21235.1"/>
    <property type="molecule type" value="Genomic_DNA"/>
</dbReference>
<dbReference type="Gene3D" id="3.40.50.2000">
    <property type="entry name" value="Glycogen Phosphorylase B"/>
    <property type="match status" value="2"/>
</dbReference>
<accession>A0A418M651</accession>
<keyword evidence="1" id="KW-0328">Glycosyltransferase</keyword>
<dbReference type="GO" id="GO:0009244">
    <property type="term" value="P:lipopolysaccharide core region biosynthetic process"/>
    <property type="evidence" value="ECO:0007669"/>
    <property type="project" value="TreeGrafter"/>
</dbReference>
<dbReference type="PANTHER" id="PTHR30160">
    <property type="entry name" value="TETRAACYLDISACCHARIDE 4'-KINASE-RELATED"/>
    <property type="match status" value="1"/>
</dbReference>
<dbReference type="OrthoDB" id="642366at2"/>